<evidence type="ECO:0000259" key="2">
    <source>
        <dbReference type="PROSITE" id="PS51140"/>
    </source>
</evidence>
<feature type="compositionally biased region" description="Polar residues" evidence="1">
    <location>
        <begin position="31"/>
        <end position="44"/>
    </location>
</feature>
<dbReference type="PANTHER" id="PTHR16461:SF5">
    <property type="entry name" value="TOLL-INTERACTING PROTEIN"/>
    <property type="match status" value="1"/>
</dbReference>
<accession>A0ABR3PKR7</accession>
<feature type="compositionally biased region" description="Basic and acidic residues" evidence="1">
    <location>
        <begin position="1"/>
        <end position="12"/>
    </location>
</feature>
<dbReference type="GeneID" id="95979098"/>
<dbReference type="InterPro" id="IPR041807">
    <property type="entry name" value="Cue5/Don1_CUE"/>
</dbReference>
<comment type="caution">
    <text evidence="3">The sequence shown here is derived from an EMBL/GenBank/DDBJ whole genome shotgun (WGS) entry which is preliminary data.</text>
</comment>
<dbReference type="InterPro" id="IPR009060">
    <property type="entry name" value="UBA-like_sf"/>
</dbReference>
<feature type="region of interest" description="Disordered" evidence="1">
    <location>
        <begin position="1"/>
        <end position="74"/>
    </location>
</feature>
<dbReference type="Gene3D" id="1.10.8.10">
    <property type="entry name" value="DNA helicase RuvA subunit, C-terminal domain"/>
    <property type="match status" value="1"/>
</dbReference>
<dbReference type="Pfam" id="PF02845">
    <property type="entry name" value="CUE"/>
    <property type="match status" value="1"/>
</dbReference>
<evidence type="ECO:0000313" key="4">
    <source>
        <dbReference type="Proteomes" id="UP001562354"/>
    </source>
</evidence>
<dbReference type="PANTHER" id="PTHR16461">
    <property type="entry name" value="TOLL-INTERACTING PROTEIN"/>
    <property type="match status" value="1"/>
</dbReference>
<name>A0ABR3PKR7_9PEZI</name>
<dbReference type="SUPFAM" id="SSF46934">
    <property type="entry name" value="UBA-like"/>
    <property type="match status" value="1"/>
</dbReference>
<gene>
    <name evidence="3" type="ORF">AAFC00_005399</name>
</gene>
<dbReference type="RefSeq" id="XP_069203006.1">
    <property type="nucleotide sequence ID" value="XM_069345177.1"/>
</dbReference>
<feature type="compositionally biased region" description="Basic and acidic residues" evidence="1">
    <location>
        <begin position="173"/>
        <end position="187"/>
    </location>
</feature>
<evidence type="ECO:0000313" key="3">
    <source>
        <dbReference type="EMBL" id="KAL1306734.1"/>
    </source>
</evidence>
<protein>
    <recommendedName>
        <fullName evidence="2">CUE domain-containing protein</fullName>
    </recommendedName>
</protein>
<dbReference type="SMART" id="SM00546">
    <property type="entry name" value="CUE"/>
    <property type="match status" value="1"/>
</dbReference>
<feature type="region of interest" description="Disordered" evidence="1">
    <location>
        <begin position="110"/>
        <end position="187"/>
    </location>
</feature>
<dbReference type="InterPro" id="IPR003892">
    <property type="entry name" value="CUE"/>
</dbReference>
<feature type="compositionally biased region" description="Basic and acidic residues" evidence="1">
    <location>
        <begin position="252"/>
        <end position="274"/>
    </location>
</feature>
<reference evidence="3 4" key="1">
    <citation type="submission" date="2024-07" db="EMBL/GenBank/DDBJ databases">
        <title>Draft sequence of the Neodothiora populina.</title>
        <authorList>
            <person name="Drown D.D."/>
            <person name="Schuette U.S."/>
            <person name="Buechlein A.B."/>
            <person name="Rusch D.R."/>
            <person name="Winton L.W."/>
            <person name="Adams G.A."/>
        </authorList>
    </citation>
    <scope>NUCLEOTIDE SEQUENCE [LARGE SCALE GENOMIC DNA]</scope>
    <source>
        <strain evidence="3 4">CPC 39397</strain>
    </source>
</reference>
<keyword evidence="4" id="KW-1185">Reference proteome</keyword>
<feature type="compositionally biased region" description="Low complexity" evidence="1">
    <location>
        <begin position="326"/>
        <end position="337"/>
    </location>
</feature>
<feature type="compositionally biased region" description="Basic and acidic residues" evidence="1">
    <location>
        <begin position="366"/>
        <end position="388"/>
    </location>
</feature>
<feature type="compositionally biased region" description="Basic and acidic residues" evidence="1">
    <location>
        <begin position="413"/>
        <end position="428"/>
    </location>
</feature>
<dbReference type="PROSITE" id="PS51140">
    <property type="entry name" value="CUE"/>
    <property type="match status" value="1"/>
</dbReference>
<evidence type="ECO:0000256" key="1">
    <source>
        <dbReference type="SAM" id="MobiDB-lite"/>
    </source>
</evidence>
<feature type="domain" description="CUE" evidence="2">
    <location>
        <begin position="69"/>
        <end position="112"/>
    </location>
</feature>
<sequence length="428" mass="46937">MSDNPPAEKPKAGAESPTTARELDFDDEVQESASATPSKPNTGASPKPRVAFVEDEEAAPAKPPRPMSPRAQAEHTLIEAFPNIDVKVIKAILTASGGKVEPAFNALLGMSDPDFKEEEAPPPQPPRPAVTQRQLDADEMYARQLAEHFQSSSRPQRGGGDDRGPPLPTRPGMSEENREHSFFDDDLPVIRENVRKGFIETQSKVNQWISDFRKRIDGDEDDPYRGPPRMESPPRRQNFGPSQTEQMYGIRKSAETGRKSTDRDRYDADPHVLDDDLTTLELRDDEGMGSGRRPLNDPELFKTGVAPPQSGPVDEVDAADRKIQRSASPNSAAKSAKWQPLTSIAPKPESEENDPFSLGDSEDEKETDKSKGKDIKEEDTARLKEAARKSISGESGEAVKTLEASERSGSVGTKDKEAEEILTGKKSS</sequence>
<proteinExistence type="predicted"/>
<dbReference type="Proteomes" id="UP001562354">
    <property type="component" value="Unassembled WGS sequence"/>
</dbReference>
<dbReference type="EMBL" id="JBFMKM010000004">
    <property type="protein sequence ID" value="KAL1306734.1"/>
    <property type="molecule type" value="Genomic_DNA"/>
</dbReference>
<feature type="region of interest" description="Disordered" evidence="1">
    <location>
        <begin position="207"/>
        <end position="428"/>
    </location>
</feature>
<organism evidence="3 4">
    <name type="scientific">Neodothiora populina</name>
    <dbReference type="NCBI Taxonomy" id="2781224"/>
    <lineage>
        <taxon>Eukaryota</taxon>
        <taxon>Fungi</taxon>
        <taxon>Dikarya</taxon>
        <taxon>Ascomycota</taxon>
        <taxon>Pezizomycotina</taxon>
        <taxon>Dothideomycetes</taxon>
        <taxon>Dothideomycetidae</taxon>
        <taxon>Dothideales</taxon>
        <taxon>Dothioraceae</taxon>
        <taxon>Neodothiora</taxon>
    </lineage>
</organism>
<dbReference type="CDD" id="cd14372">
    <property type="entry name" value="CUE_Cue5p_like"/>
    <property type="match status" value="1"/>
</dbReference>